<dbReference type="OrthoDB" id="121492at2157"/>
<protein>
    <recommendedName>
        <fullName evidence="3">DUF4139 domain-containing protein</fullName>
    </recommendedName>
</protein>
<organism evidence="1 2">
    <name type="scientific">Methanococcoides methylutens</name>
    <dbReference type="NCBI Taxonomy" id="2226"/>
    <lineage>
        <taxon>Archaea</taxon>
        <taxon>Methanobacteriati</taxon>
        <taxon>Methanobacteriota</taxon>
        <taxon>Stenosarchaea group</taxon>
        <taxon>Methanomicrobia</taxon>
        <taxon>Methanosarcinales</taxon>
        <taxon>Methanosarcinaceae</taxon>
        <taxon>Methanococcoides</taxon>
    </lineage>
</organism>
<comment type="caution">
    <text evidence="1">The sequence shown here is derived from an EMBL/GenBank/DDBJ whole genome shotgun (WGS) entry which is preliminary data.</text>
</comment>
<evidence type="ECO:0000313" key="2">
    <source>
        <dbReference type="Proteomes" id="UP000029859"/>
    </source>
</evidence>
<dbReference type="PANTHER" id="PTHR38075">
    <property type="entry name" value="DUF4139 DOMAIN-CONTAINING PROTEIN"/>
    <property type="match status" value="1"/>
</dbReference>
<dbReference type="EMBL" id="JRHO01000014">
    <property type="protein sequence ID" value="KGK98276.1"/>
    <property type="molecule type" value="Genomic_DNA"/>
</dbReference>
<reference evidence="1 2" key="1">
    <citation type="submission" date="2014-09" db="EMBL/GenBank/DDBJ databases">
        <title>Draft genome sequence of an obligately methylotrophic methanogen, Methanococcoides methylutens, isolated from marine sediment.</title>
        <authorList>
            <person name="Guan Y."/>
            <person name="Ngugi D.K."/>
            <person name="Blom J."/>
            <person name="Ali S."/>
            <person name="Ferry J.G."/>
            <person name="Stingl U."/>
        </authorList>
    </citation>
    <scope>NUCLEOTIDE SEQUENCE [LARGE SCALE GENOMIC DNA]</scope>
    <source>
        <strain evidence="1 2">DSM 2657</strain>
    </source>
</reference>
<dbReference type="RefSeq" id="WP_052402899.1">
    <property type="nucleotide sequence ID" value="NZ_CAAGSM010000001.1"/>
</dbReference>
<evidence type="ECO:0008006" key="3">
    <source>
        <dbReference type="Google" id="ProtNLM"/>
    </source>
</evidence>
<proteinExistence type="predicted"/>
<name>A0A099T201_METMT</name>
<dbReference type="PANTHER" id="PTHR38075:SF1">
    <property type="entry name" value="DUF4139 DOMAIN-CONTAINING PROTEIN"/>
    <property type="match status" value="1"/>
</dbReference>
<dbReference type="AlphaFoldDB" id="A0A099T201"/>
<accession>A0A099T201</accession>
<sequence>MNRNKLLIIIFATIFIAGMIALAPNAIKNEDTQTISHTSVVAKTHPSELLFELASANPMTGSTEVTVYNQDLALVKEKRDISLKNGYNHVQYSDVASRIDPTSVIFEAPDEPGIFVVEQNYEYDLVSNSKLLDKYIDREISVTDPEGNEYQGTLLSHGDGMILKTRNGVVTLSEVAKIEYPDIAGLLTKPTLVWQVYSPVSGNRDILTSYLTDGISWKANYIIKSNPDDSMVDIDGWVTIDNQAGTNFNDAKLKLIAGDINRESNDVPAFSGFYYDVAAMEVPIDQFEEESFFEYHMYTLDRPTNLNDNEIKQISLLSANNVPVTKEYLYDGLQEDKVKVTLVMNNSEASGLGIPLPKGVARVYKADSENQLQFLGEDSIDHTPADEKVSVSVGYAFDIIGERKRSEYKKISDRMYRVSNIIELRNHKAESATITVVEHLSGDWEMISNSHPYTKIDSNTIEFQLTVPADSSATITYTEEYSY</sequence>
<gene>
    <name evidence="1" type="ORF">LI82_11205</name>
</gene>
<keyword evidence="2" id="KW-1185">Reference proteome</keyword>
<dbReference type="Proteomes" id="UP000029859">
    <property type="component" value="Unassembled WGS sequence"/>
</dbReference>
<evidence type="ECO:0000313" key="1">
    <source>
        <dbReference type="EMBL" id="KGK98276.1"/>
    </source>
</evidence>